<dbReference type="EMBL" id="JBEDNZ010000020">
    <property type="protein sequence ID" value="KAL0819728.1"/>
    <property type="molecule type" value="Genomic_DNA"/>
</dbReference>
<evidence type="ECO:0000313" key="6">
    <source>
        <dbReference type="Proteomes" id="UP001549921"/>
    </source>
</evidence>
<dbReference type="PANTHER" id="PTHR15231:SF1">
    <property type="entry name" value="PHOSPHATIDYLINOSITOL N-ACETYLGLUCOSAMINYLTRANSFERASE SUBUNIT H"/>
    <property type="match status" value="1"/>
</dbReference>
<feature type="domain" description="Phosphatidylinositol N-acetylglucosaminyltransferase subunit H conserved" evidence="4">
    <location>
        <begin position="96"/>
        <end position="156"/>
    </location>
</feature>
<proteinExistence type="inferred from homology"/>
<comment type="similarity">
    <text evidence="2">Belongs to the PIGH family.</text>
</comment>
<organism evidence="5 6">
    <name type="scientific">Loxostege sticticalis</name>
    <name type="common">Beet webworm moth</name>
    <dbReference type="NCBI Taxonomy" id="481309"/>
    <lineage>
        <taxon>Eukaryota</taxon>
        <taxon>Metazoa</taxon>
        <taxon>Ecdysozoa</taxon>
        <taxon>Arthropoda</taxon>
        <taxon>Hexapoda</taxon>
        <taxon>Insecta</taxon>
        <taxon>Pterygota</taxon>
        <taxon>Neoptera</taxon>
        <taxon>Endopterygota</taxon>
        <taxon>Lepidoptera</taxon>
        <taxon>Glossata</taxon>
        <taxon>Ditrysia</taxon>
        <taxon>Pyraloidea</taxon>
        <taxon>Crambidae</taxon>
        <taxon>Pyraustinae</taxon>
        <taxon>Loxostege</taxon>
    </lineage>
</organism>
<feature type="transmembrane region" description="Helical" evidence="3">
    <location>
        <begin position="72"/>
        <end position="89"/>
    </location>
</feature>
<accession>A0ABD0SKZ2</accession>
<keyword evidence="3" id="KW-0472">Membrane</keyword>
<name>A0ABD0SKZ2_LOXSC</name>
<dbReference type="InterPro" id="IPR044215">
    <property type="entry name" value="PIG-H"/>
</dbReference>
<dbReference type="PANTHER" id="PTHR15231">
    <property type="entry name" value="PHOSPHATIDYLINOSITOL N-ACETYLGLUCOSAMINYLTRANSFERASE SUBUNIT H"/>
    <property type="match status" value="1"/>
</dbReference>
<dbReference type="Proteomes" id="UP001549921">
    <property type="component" value="Unassembled WGS sequence"/>
</dbReference>
<reference evidence="5 6" key="1">
    <citation type="submission" date="2024-06" db="EMBL/GenBank/DDBJ databases">
        <title>A chromosome-level genome assembly of beet webworm, Loxostege sticticalis.</title>
        <authorList>
            <person name="Zhang Y."/>
        </authorList>
    </citation>
    <scope>NUCLEOTIDE SEQUENCE [LARGE SCALE GENOMIC DNA]</scope>
    <source>
        <strain evidence="5">AQ028</strain>
        <tissue evidence="5">Male pupae</tissue>
    </source>
</reference>
<feature type="transmembrane region" description="Helical" evidence="3">
    <location>
        <begin position="47"/>
        <end position="66"/>
    </location>
</feature>
<evidence type="ECO:0000256" key="3">
    <source>
        <dbReference type="SAM" id="Phobius"/>
    </source>
</evidence>
<dbReference type="InterPro" id="IPR019328">
    <property type="entry name" value="PIGH-H_dom"/>
</dbReference>
<dbReference type="EMBL" id="JBEDNZ010000020">
    <property type="protein sequence ID" value="KAL0819729.1"/>
    <property type="molecule type" value="Genomic_DNA"/>
</dbReference>
<dbReference type="EMBL" id="JBEDNZ010000020">
    <property type="protein sequence ID" value="KAL0819727.1"/>
    <property type="molecule type" value="Genomic_DNA"/>
</dbReference>
<comment type="caution">
    <text evidence="5">The sequence shown here is derived from an EMBL/GenBank/DDBJ whole genome shotgun (WGS) entry which is preliminary data.</text>
</comment>
<evidence type="ECO:0000259" key="4">
    <source>
        <dbReference type="Pfam" id="PF10181"/>
    </source>
</evidence>
<keyword evidence="3" id="KW-0812">Transmembrane</keyword>
<dbReference type="AlphaFoldDB" id="A0ABD0SKZ2"/>
<evidence type="ECO:0000313" key="5">
    <source>
        <dbReference type="EMBL" id="KAL0819728.1"/>
    </source>
</evidence>
<gene>
    <name evidence="5" type="ORF">ABMA28_007778</name>
</gene>
<sequence>MTNSNKTLDYENVNGVALSLKVDARNGTTNSRLFTISYKSQRNQSTWPKASLFLAVLFNILAIFYIRISLTAFVVIITVLSFLIFFWITHSVQSESLLVIPTVGIQNSVKYVYGREDNFVPWSSVDDVIINEVIKLNRVLYFLTILVKTNNQQNEPVKLIPLFKYTKPRLAMLEIIYSELQRLLTETHTDESEKAAGDMG</sequence>
<comment type="pathway">
    <text evidence="1">Glycolipid biosynthesis; glycosylphosphatidylinositol-anchor biosynthesis.</text>
</comment>
<protein>
    <recommendedName>
        <fullName evidence="4">Phosphatidylinositol N-acetylglucosaminyltransferase subunit H conserved domain-containing protein</fullName>
    </recommendedName>
</protein>
<keyword evidence="3" id="KW-1133">Transmembrane helix</keyword>
<evidence type="ECO:0000256" key="2">
    <source>
        <dbReference type="ARBA" id="ARBA00009610"/>
    </source>
</evidence>
<evidence type="ECO:0000256" key="1">
    <source>
        <dbReference type="ARBA" id="ARBA00004687"/>
    </source>
</evidence>
<dbReference type="Pfam" id="PF10181">
    <property type="entry name" value="PIG-H"/>
    <property type="match status" value="1"/>
</dbReference>